<proteinExistence type="predicted"/>
<dbReference type="Proteomes" id="UP000029861">
    <property type="component" value="Unassembled WGS sequence"/>
</dbReference>
<feature type="region of interest" description="Disordered" evidence="1">
    <location>
        <begin position="37"/>
        <end position="62"/>
    </location>
</feature>
<reference evidence="2 3" key="1">
    <citation type="journal article" date="2014" name="Genome Announc.">
        <title>Draft genome sequences of eight enterohepatic helicobacter species isolated from both laboratory and wild rodents.</title>
        <authorList>
            <person name="Sheh A."/>
            <person name="Shen Z."/>
            <person name="Fox J.G."/>
        </authorList>
    </citation>
    <scope>NUCLEOTIDE SEQUENCE [LARGE SCALE GENOMIC DNA]</scope>
    <source>
        <strain evidence="2 3">ATCC 49310</strain>
    </source>
</reference>
<organism evidence="2 3">
    <name type="scientific">Helicobacter trogontum</name>
    <dbReference type="NCBI Taxonomy" id="50960"/>
    <lineage>
        <taxon>Bacteria</taxon>
        <taxon>Pseudomonadati</taxon>
        <taxon>Campylobacterota</taxon>
        <taxon>Epsilonproteobacteria</taxon>
        <taxon>Campylobacterales</taxon>
        <taxon>Helicobacteraceae</taxon>
        <taxon>Helicobacter</taxon>
    </lineage>
</organism>
<accession>A0A4U8TGL6</accession>
<feature type="compositionally biased region" description="Basic and acidic residues" evidence="1">
    <location>
        <begin position="37"/>
        <end position="49"/>
    </location>
</feature>
<evidence type="ECO:0000256" key="1">
    <source>
        <dbReference type="SAM" id="MobiDB-lite"/>
    </source>
</evidence>
<evidence type="ECO:0008006" key="4">
    <source>
        <dbReference type="Google" id="ProtNLM"/>
    </source>
</evidence>
<sequence>MKRIYFAYIVLFLQSLFADSIDNALLESLKEDREKVEREKYSKQEHEVVKPSSIKPKSTQDDIKYRNNSKPHVIKSHLRSPFRYHLIQNSAIKEIQPYKKMTWFIGVGVESHTLHIFGNRTTQTNNTSTLNTNLSVLSAGIQVGFFARFSPNQGLKFAVIGDYNLFSASEFYSLGGAIDYFYNVALEGRFLTGIGVFLGVSALMPLHIYDTANIVARIGLGANTKKYRIEVYGGYPISYVSGVDRFVAVGFNVHFLL</sequence>
<evidence type="ECO:0000313" key="2">
    <source>
        <dbReference type="EMBL" id="TLD99331.1"/>
    </source>
</evidence>
<comment type="caution">
    <text evidence="2">The sequence shown here is derived from an EMBL/GenBank/DDBJ whole genome shotgun (WGS) entry which is preliminary data.</text>
</comment>
<dbReference type="EMBL" id="JRPK02000003">
    <property type="protein sequence ID" value="TLD99331.1"/>
    <property type="molecule type" value="Genomic_DNA"/>
</dbReference>
<protein>
    <recommendedName>
        <fullName evidence="4">Outer membrane beta-barrel protein</fullName>
    </recommendedName>
</protein>
<dbReference type="RefSeq" id="WP_034316933.1">
    <property type="nucleotide sequence ID" value="NZ_FZNF01000010.1"/>
</dbReference>
<dbReference type="STRING" id="50960.LS81_00375"/>
<name>A0A4U8TGL6_9HELI</name>
<dbReference type="AlphaFoldDB" id="A0A4U8TGL6"/>
<evidence type="ECO:0000313" key="3">
    <source>
        <dbReference type="Proteomes" id="UP000029861"/>
    </source>
</evidence>
<gene>
    <name evidence="2" type="ORF">LS80_001420</name>
</gene>